<dbReference type="AlphaFoldDB" id="A0A934QH10"/>
<dbReference type="Proteomes" id="UP000778970">
    <property type="component" value="Unassembled WGS sequence"/>
</dbReference>
<organism evidence="2 3">
    <name type="scientific">Rhodovibrio salinarum</name>
    <dbReference type="NCBI Taxonomy" id="1087"/>
    <lineage>
        <taxon>Bacteria</taxon>
        <taxon>Pseudomonadati</taxon>
        <taxon>Pseudomonadota</taxon>
        <taxon>Alphaproteobacteria</taxon>
        <taxon>Rhodospirillales</taxon>
        <taxon>Rhodovibrionaceae</taxon>
        <taxon>Rhodovibrio</taxon>
    </lineage>
</organism>
<reference evidence="2" key="2">
    <citation type="journal article" date="2020" name="Microorganisms">
        <title>Osmotic Adaptation and Compatible Solute Biosynthesis of Phototrophic Bacteria as Revealed from Genome Analyses.</title>
        <authorList>
            <person name="Imhoff J.F."/>
            <person name="Rahn T."/>
            <person name="Kunzel S."/>
            <person name="Keller A."/>
            <person name="Neulinger S.C."/>
        </authorList>
    </citation>
    <scope>NUCLEOTIDE SEQUENCE</scope>
    <source>
        <strain evidence="2">DSM 9154</strain>
    </source>
</reference>
<dbReference type="Pfam" id="PF22522">
    <property type="entry name" value="DUF6998"/>
    <property type="match status" value="1"/>
</dbReference>
<proteinExistence type="predicted"/>
<accession>A0A934QH10</accession>
<evidence type="ECO:0000313" key="2">
    <source>
        <dbReference type="EMBL" id="MBK1696622.1"/>
    </source>
</evidence>
<evidence type="ECO:0000259" key="1">
    <source>
        <dbReference type="Pfam" id="PF22522"/>
    </source>
</evidence>
<dbReference type="InterPro" id="IPR054267">
    <property type="entry name" value="DUF6998"/>
</dbReference>
<feature type="domain" description="DUF6998" evidence="1">
    <location>
        <begin position="31"/>
        <end position="147"/>
    </location>
</feature>
<dbReference type="EMBL" id="NRRE01000017">
    <property type="protein sequence ID" value="MBK1696622.1"/>
    <property type="molecule type" value="Genomic_DNA"/>
</dbReference>
<gene>
    <name evidence="2" type="ORF">CKO21_05125</name>
</gene>
<comment type="caution">
    <text evidence="2">The sequence shown here is derived from an EMBL/GenBank/DDBJ whole genome shotgun (WGS) entry which is preliminary data.</text>
</comment>
<name>A0A934QH10_9PROT</name>
<protein>
    <recommendedName>
        <fullName evidence="1">DUF6998 domain-containing protein</fullName>
    </recommendedName>
</protein>
<sequence length="154" mass="17106">MDLERAGEVLERARLAAVDYYRLTGKPLGITGEIGEYLAAKILHLQLADARAPGYDAIDGSGRKIQIKARCIPRDTRLTGQRLGSIRLEHEWDCVMLVLLDQEFRPRTIHELNRTSIAAALAKPGSKARNERGAMAVSQFISLGHEVWRESEGA</sequence>
<reference evidence="2" key="1">
    <citation type="submission" date="2017-08" db="EMBL/GenBank/DDBJ databases">
        <authorList>
            <person name="Imhoff J.F."/>
            <person name="Rahn T."/>
            <person name="Kuenzel S."/>
            <person name="Neulinger S.C."/>
        </authorList>
    </citation>
    <scope>NUCLEOTIDE SEQUENCE</scope>
    <source>
        <strain evidence="2">DSM 9154</strain>
    </source>
</reference>
<keyword evidence="3" id="KW-1185">Reference proteome</keyword>
<evidence type="ECO:0000313" key="3">
    <source>
        <dbReference type="Proteomes" id="UP000778970"/>
    </source>
</evidence>